<reference evidence="1" key="1">
    <citation type="journal article" date="2021" name="Proc. Natl. Acad. Sci. U.S.A.">
        <title>A Catalog of Tens of Thousands of Viruses from Human Metagenomes Reveals Hidden Associations with Chronic Diseases.</title>
        <authorList>
            <person name="Tisza M.J."/>
            <person name="Buck C.B."/>
        </authorList>
    </citation>
    <scope>NUCLEOTIDE SEQUENCE</scope>
    <source>
        <strain evidence="1">CteLh2</strain>
    </source>
</reference>
<name>A0A8S5U5Y0_9CAUD</name>
<proteinExistence type="predicted"/>
<accession>A0A8S5U5Y0</accession>
<evidence type="ECO:0000313" key="1">
    <source>
        <dbReference type="EMBL" id="DAF89821.1"/>
    </source>
</evidence>
<organism evidence="1">
    <name type="scientific">Siphoviridae sp. cteLh2</name>
    <dbReference type="NCBI Taxonomy" id="2825590"/>
    <lineage>
        <taxon>Viruses</taxon>
        <taxon>Duplodnaviria</taxon>
        <taxon>Heunggongvirae</taxon>
        <taxon>Uroviricota</taxon>
        <taxon>Caudoviricetes</taxon>
    </lineage>
</organism>
<protein>
    <submittedName>
        <fullName evidence="1">Uncharacterized protein</fullName>
    </submittedName>
</protein>
<dbReference type="EMBL" id="BK016017">
    <property type="protein sequence ID" value="DAF89821.1"/>
    <property type="molecule type" value="Genomic_DNA"/>
</dbReference>
<sequence>MNKRQTKKIVKIINERFEYMNNLDIISARRWGKINMQTNLMRIVLAKEYRPFKDLKKNVDKVMK</sequence>